<dbReference type="AlphaFoldDB" id="A0A6N2UYC4"/>
<name>A0A6N2UYC4_BLAHA</name>
<keyword evidence="2" id="KW-0479">Metal-binding</keyword>
<dbReference type="Gene3D" id="2.30.40.10">
    <property type="entry name" value="Urease, subunit C, domain 1"/>
    <property type="match status" value="1"/>
</dbReference>
<gene>
    <name evidence="6" type="primary">guaD</name>
    <name evidence="6" type="ORF">BHLFYP23_00747</name>
</gene>
<dbReference type="InterPro" id="IPR011059">
    <property type="entry name" value="Metal-dep_hydrolase_composite"/>
</dbReference>
<dbReference type="EMBL" id="CACRSY010000014">
    <property type="protein sequence ID" value="VYT23149.1"/>
    <property type="molecule type" value="Genomic_DNA"/>
</dbReference>
<dbReference type="Gene3D" id="3.20.20.140">
    <property type="entry name" value="Metal-dependent hydrolases"/>
    <property type="match status" value="1"/>
</dbReference>
<dbReference type="Pfam" id="PF01979">
    <property type="entry name" value="Amidohydro_1"/>
    <property type="match status" value="1"/>
</dbReference>
<dbReference type="InterPro" id="IPR051607">
    <property type="entry name" value="Metallo-dep_hydrolases"/>
</dbReference>
<proteinExistence type="predicted"/>
<evidence type="ECO:0000256" key="1">
    <source>
        <dbReference type="ARBA" id="ARBA00001947"/>
    </source>
</evidence>
<feature type="domain" description="Amidohydrolase-related" evidence="5">
    <location>
        <begin position="61"/>
        <end position="424"/>
    </location>
</feature>
<evidence type="ECO:0000256" key="3">
    <source>
        <dbReference type="ARBA" id="ARBA00022801"/>
    </source>
</evidence>
<comment type="cofactor">
    <cofactor evidence="1">
        <name>Zn(2+)</name>
        <dbReference type="ChEBI" id="CHEBI:29105"/>
    </cofactor>
</comment>
<dbReference type="GO" id="GO:0008270">
    <property type="term" value="F:zinc ion binding"/>
    <property type="evidence" value="ECO:0007669"/>
    <property type="project" value="TreeGrafter"/>
</dbReference>
<dbReference type="InterPro" id="IPR006680">
    <property type="entry name" value="Amidohydro-rel"/>
</dbReference>
<dbReference type="GO" id="GO:0005829">
    <property type="term" value="C:cytosol"/>
    <property type="evidence" value="ECO:0007669"/>
    <property type="project" value="TreeGrafter"/>
</dbReference>
<organism evidence="6">
    <name type="scientific">Blautia hansenii</name>
    <name type="common">Ruminococcus hansenii</name>
    <dbReference type="NCBI Taxonomy" id="1322"/>
    <lineage>
        <taxon>Bacteria</taxon>
        <taxon>Bacillati</taxon>
        <taxon>Bacillota</taxon>
        <taxon>Clostridia</taxon>
        <taxon>Lachnospirales</taxon>
        <taxon>Lachnospiraceae</taxon>
        <taxon>Blautia</taxon>
    </lineage>
</organism>
<reference evidence="6" key="1">
    <citation type="submission" date="2019-11" db="EMBL/GenBank/DDBJ databases">
        <authorList>
            <person name="Feng L."/>
        </authorList>
    </citation>
    <scope>NUCLEOTIDE SEQUENCE</scope>
    <source>
        <strain evidence="6">BhanseniiLFYP23</strain>
    </source>
</reference>
<keyword evidence="3 6" id="KW-0378">Hydrolase</keyword>
<keyword evidence="4" id="KW-0862">Zinc</keyword>
<dbReference type="InterPro" id="IPR032466">
    <property type="entry name" value="Metal_Hydrolase"/>
</dbReference>
<dbReference type="EC" id="3.5.4.3" evidence="6"/>
<sequence length="433" mass="48232">MQEKNSFVLKGNICYSDGSKKLVICPNSYVVCQEGICKGVYQELPKEYEGYVVKDMGDALITPGLVDLHTHAPQYAFRGLGMDLELLDWLNTHTFPEEMKYADADYAKKAYTMFVEDLKKSAVTRAVIFATLHIEGTKILMDLLEASGLDTYVGKVSMDRNALEGLQEENAEAAAKAVRQWLLETEGRYEHTKPILTPRFIPSCSDALMAELKSIQEKTGLPLQSHLSENPGEIQWVQELCPNSSSYSDAYYQAGLFGGDCPTIMAHCVWLKEEEISLIKKQGVFIAHCPQSNTNLSSGIAPVRRFLDEGLSVGLGSDVAGGYSTSVLRAMADTIQCSKLRWRLVDAKQKPVTLEEAFYMGTAGGGAFFGKVGSFLEGYEFDAVVFDDSELLHPQELSVRERLERLIYLADDRQIKSKFVKGNLIYEKNEKNS</sequence>
<dbReference type="SUPFAM" id="SSF51556">
    <property type="entry name" value="Metallo-dependent hydrolases"/>
    <property type="match status" value="1"/>
</dbReference>
<dbReference type="RefSeq" id="WP_022239299.1">
    <property type="nucleotide sequence ID" value="NZ_CACRSY010000014.1"/>
</dbReference>
<dbReference type="PANTHER" id="PTHR11271">
    <property type="entry name" value="GUANINE DEAMINASE"/>
    <property type="match status" value="1"/>
</dbReference>
<dbReference type="SUPFAM" id="SSF51338">
    <property type="entry name" value="Composite domain of metallo-dependent hydrolases"/>
    <property type="match status" value="1"/>
</dbReference>
<protein>
    <submittedName>
        <fullName evidence="6">Guanine deaminase</fullName>
        <ecNumber evidence="6">3.5.4.3</ecNumber>
    </submittedName>
</protein>
<evidence type="ECO:0000259" key="5">
    <source>
        <dbReference type="Pfam" id="PF01979"/>
    </source>
</evidence>
<evidence type="ECO:0000256" key="4">
    <source>
        <dbReference type="ARBA" id="ARBA00022833"/>
    </source>
</evidence>
<evidence type="ECO:0000313" key="6">
    <source>
        <dbReference type="EMBL" id="VYT23149.1"/>
    </source>
</evidence>
<evidence type="ECO:0000256" key="2">
    <source>
        <dbReference type="ARBA" id="ARBA00022723"/>
    </source>
</evidence>
<dbReference type="PANTHER" id="PTHR11271:SF6">
    <property type="entry name" value="GUANINE DEAMINASE"/>
    <property type="match status" value="1"/>
</dbReference>
<accession>A0A6N2UYC4</accession>
<dbReference type="GO" id="GO:0046098">
    <property type="term" value="P:guanine metabolic process"/>
    <property type="evidence" value="ECO:0007669"/>
    <property type="project" value="TreeGrafter"/>
</dbReference>
<dbReference type="GO" id="GO:0008892">
    <property type="term" value="F:guanine deaminase activity"/>
    <property type="evidence" value="ECO:0007669"/>
    <property type="project" value="UniProtKB-EC"/>
</dbReference>